<dbReference type="RefSeq" id="YP_009364066.1">
    <property type="nucleotide sequence ID" value="NC_034654.1"/>
</dbReference>
<dbReference type="AlphaFoldDB" id="A0A1W5RMM6"/>
<dbReference type="EMBL" id="KY114064">
    <property type="protein sequence ID" value="AQU64453.1"/>
    <property type="molecule type" value="Genomic_DNA"/>
</dbReference>
<sequence>MEIKKIIFFLFSAFRFFTSAWLLLAAFASFAPSLLSLRFAKQKAFRFFASATFALATPKRKKQRREGSRCNKWKALRLFRFCYAAAKNQSEEAKVAISEKNRRNKENLFYFHLWISIKSKKYYFFKFSINFS</sequence>
<keyword evidence="1" id="KW-0934">Plastid</keyword>
<accession>A0A1W5RMM6</accession>
<gene>
    <name evidence="1" type="primary">orf132</name>
</gene>
<proteinExistence type="predicted"/>
<geneLocation type="chloroplast" evidence="1"/>
<evidence type="ECO:0000313" key="1">
    <source>
        <dbReference type="EMBL" id="AQU64453.1"/>
    </source>
</evidence>
<name>A0A1W5RMM6_PEDDU</name>
<keyword evidence="1" id="KW-0150">Chloroplast</keyword>
<protein>
    <submittedName>
        <fullName evidence="1">Uncharacterized protein</fullName>
    </submittedName>
</protein>
<organism evidence="1">
    <name type="scientific">Pediastrum duplex</name>
    <name type="common">Green alga</name>
    <dbReference type="NCBI Taxonomy" id="3105"/>
    <lineage>
        <taxon>Eukaryota</taxon>
        <taxon>Viridiplantae</taxon>
        <taxon>Chlorophyta</taxon>
        <taxon>core chlorophytes</taxon>
        <taxon>Chlorophyceae</taxon>
        <taxon>CS clade</taxon>
        <taxon>Sphaeropleales</taxon>
        <taxon>Hydrodictyaceae</taxon>
        <taxon>Pediastrum</taxon>
    </lineage>
</organism>
<dbReference type="GeneID" id="32880160"/>
<reference evidence="1" key="1">
    <citation type="journal article" date="2017" name="PeerJ">
        <title>lastomes of the green algae Hydrodictyon reticulatum and Pediastrum duplex (Sphaeropleales, Chlorophyceae).</title>
        <authorList>
            <person name="McManus H.A."/>
            <person name="Sanchez D."/>
            <person name="Karol K.G."/>
        </authorList>
    </citation>
    <scope>NUCLEOTIDE SEQUENCE</scope>
</reference>